<keyword evidence="1" id="KW-0812">Transmembrane</keyword>
<name>A0ABT6MLW3_9GAMM</name>
<organism evidence="2 3">
    <name type="scientific">Luteimonas composti</name>
    <dbReference type="NCBI Taxonomy" id="398257"/>
    <lineage>
        <taxon>Bacteria</taxon>
        <taxon>Pseudomonadati</taxon>
        <taxon>Pseudomonadota</taxon>
        <taxon>Gammaproteobacteria</taxon>
        <taxon>Lysobacterales</taxon>
        <taxon>Lysobacteraceae</taxon>
        <taxon>Luteimonas</taxon>
    </lineage>
</organism>
<gene>
    <name evidence="2" type="ORF">QF205_00675</name>
</gene>
<evidence type="ECO:0000313" key="2">
    <source>
        <dbReference type="EMBL" id="MDH7451595.1"/>
    </source>
</evidence>
<keyword evidence="1" id="KW-0472">Membrane</keyword>
<dbReference type="EMBL" id="JARYGX010000003">
    <property type="protein sequence ID" value="MDH7451595.1"/>
    <property type="molecule type" value="Genomic_DNA"/>
</dbReference>
<evidence type="ECO:0000313" key="3">
    <source>
        <dbReference type="Proteomes" id="UP001160550"/>
    </source>
</evidence>
<reference evidence="2" key="2">
    <citation type="submission" date="2023-04" db="EMBL/GenBank/DDBJ databases">
        <authorList>
            <person name="Sun J.-Q."/>
        </authorList>
    </citation>
    <scope>NUCLEOTIDE SEQUENCE</scope>
    <source>
        <strain evidence="2">CC-YY355</strain>
    </source>
</reference>
<protein>
    <recommendedName>
        <fullName evidence="4">Toxin CptA</fullName>
    </recommendedName>
</protein>
<feature type="transmembrane region" description="Helical" evidence="1">
    <location>
        <begin position="51"/>
        <end position="68"/>
    </location>
</feature>
<comment type="caution">
    <text evidence="2">The sequence shown here is derived from an EMBL/GenBank/DDBJ whole genome shotgun (WGS) entry which is preliminary data.</text>
</comment>
<dbReference type="Proteomes" id="UP001160550">
    <property type="component" value="Unassembled WGS sequence"/>
</dbReference>
<reference evidence="2" key="1">
    <citation type="journal article" date="2007" name="Int. J. Syst. Evol. Microbiol.">
        <title>Luteimonas composti sp. nov., a moderately thermophilic bacterium isolated from food waste.</title>
        <authorList>
            <person name="Young C.C."/>
            <person name="Kampfer P."/>
            <person name="Chen W.M."/>
            <person name="Yen W.S."/>
            <person name="Arun A.B."/>
            <person name="Lai W.A."/>
            <person name="Shen F.T."/>
            <person name="Rekha P.D."/>
            <person name="Lin K.Y."/>
            <person name="Chou J.H."/>
        </authorList>
    </citation>
    <scope>NUCLEOTIDE SEQUENCE</scope>
    <source>
        <strain evidence="2">CC-YY355</strain>
    </source>
</reference>
<keyword evidence="1" id="KW-1133">Transmembrane helix</keyword>
<dbReference type="RefSeq" id="WP_280940800.1">
    <property type="nucleotide sequence ID" value="NZ_JARYGX010000003.1"/>
</dbReference>
<keyword evidence="3" id="KW-1185">Reference proteome</keyword>
<proteinExistence type="predicted"/>
<evidence type="ECO:0000256" key="1">
    <source>
        <dbReference type="SAM" id="Phobius"/>
    </source>
</evidence>
<feature type="transmembrane region" description="Helical" evidence="1">
    <location>
        <begin position="27"/>
        <end position="45"/>
    </location>
</feature>
<accession>A0ABT6MLW3</accession>
<evidence type="ECO:0008006" key="4">
    <source>
        <dbReference type="Google" id="ProtNLM"/>
    </source>
</evidence>
<sequence length="153" mass="16817">MRSSARCANFRPAEGGNASIDWWPSRWLSSALFLLGLLAGVSLLLSDLPEGVAWPGALLAPGYGWWAARRVRRSPARSFVFRGEAVPLVDGVAADGFVLQWRGPLAFARWRDARGRWVHCAWWPDTLPAPRRRELRLAAPGGRDAGRTGSMAP</sequence>